<proteinExistence type="predicted"/>
<dbReference type="PANTHER" id="PTHR43415:SF3">
    <property type="entry name" value="GNAT-FAMILY ACETYLTRANSFERASE"/>
    <property type="match status" value="1"/>
</dbReference>
<dbReference type="PROSITE" id="PS51186">
    <property type="entry name" value="GNAT"/>
    <property type="match status" value="1"/>
</dbReference>
<dbReference type="PANTHER" id="PTHR43415">
    <property type="entry name" value="SPERMIDINE N(1)-ACETYLTRANSFERASE"/>
    <property type="match status" value="1"/>
</dbReference>
<dbReference type="Gene3D" id="3.40.630.30">
    <property type="match status" value="1"/>
</dbReference>
<dbReference type="CDD" id="cd04301">
    <property type="entry name" value="NAT_SF"/>
    <property type="match status" value="1"/>
</dbReference>
<sequence>MDRITLTSYDREFLDLSWIWLQDPEIKKLTLTSDFTREQQLQFFHSLKERKDYLIFGIQLGTRKIGVAGLKNIKNDIAEYWGYIGEKDLWGKGIGKIVIEEIECIANKCGVKKLYLKVSELNPRAIKAYHKSGFVISKSESNVIFMEKVI</sequence>
<gene>
    <name evidence="2" type="ordered locus">ESA_01180</name>
</gene>
<dbReference type="GO" id="GO:0016747">
    <property type="term" value="F:acyltransferase activity, transferring groups other than amino-acyl groups"/>
    <property type="evidence" value="ECO:0007669"/>
    <property type="project" value="InterPro"/>
</dbReference>
<dbReference type="Pfam" id="PF00583">
    <property type="entry name" value="Acetyltransf_1"/>
    <property type="match status" value="1"/>
</dbReference>
<dbReference type="AlphaFoldDB" id="A7MHE5"/>
<dbReference type="KEGG" id="esa:ESA_01180"/>
<dbReference type="InterPro" id="IPR016181">
    <property type="entry name" value="Acyl_CoA_acyltransferase"/>
</dbReference>
<dbReference type="InterPro" id="IPR000182">
    <property type="entry name" value="GNAT_dom"/>
</dbReference>
<dbReference type="HOGENOM" id="CLU_1721098_0_0_6"/>
<reference evidence="2 3" key="1">
    <citation type="journal article" date="2010" name="PLoS ONE">
        <title>Genome sequence of Cronobacter sakazakii BAA-894 and comparative genomic hybridization analysis with other Cronobacter species.</title>
        <authorList>
            <person name="Kucerova E."/>
            <person name="Clifton S.W."/>
            <person name="Xia X.Q."/>
            <person name="Long F."/>
            <person name="Porwollik S."/>
            <person name="Fulton L."/>
            <person name="Fronick C."/>
            <person name="Minx P."/>
            <person name="Kyung K."/>
            <person name="Warren W."/>
            <person name="Fulton R."/>
            <person name="Feng D."/>
            <person name="Wollam A."/>
            <person name="Shah N."/>
            <person name="Bhonagiri V."/>
            <person name="Nash W.E."/>
            <person name="Hallsworth-Pepin K."/>
            <person name="Wilson R.K."/>
            <person name="McClelland M."/>
            <person name="Forsythe S.J."/>
        </authorList>
    </citation>
    <scope>NUCLEOTIDE SEQUENCE [LARGE SCALE GENOMIC DNA]</scope>
    <source>
        <strain evidence="2 3">ATCC BAA-894</strain>
    </source>
</reference>
<evidence type="ECO:0000313" key="3">
    <source>
        <dbReference type="Proteomes" id="UP000000260"/>
    </source>
</evidence>
<dbReference type="RefSeq" id="WP_012124335.1">
    <property type="nucleotide sequence ID" value="NC_009778.1"/>
</dbReference>
<feature type="domain" description="N-acetyltransferase" evidence="1">
    <location>
        <begin position="4"/>
        <end position="150"/>
    </location>
</feature>
<dbReference type="EMBL" id="CP000783">
    <property type="protein sequence ID" value="ABU76447.1"/>
    <property type="molecule type" value="Genomic_DNA"/>
</dbReference>
<name>A7MHE5_CROS8</name>
<dbReference type="SUPFAM" id="SSF55729">
    <property type="entry name" value="Acyl-CoA N-acyltransferases (Nat)"/>
    <property type="match status" value="1"/>
</dbReference>
<accession>A7MHE5</accession>
<evidence type="ECO:0000259" key="1">
    <source>
        <dbReference type="PROSITE" id="PS51186"/>
    </source>
</evidence>
<dbReference type="Proteomes" id="UP000000260">
    <property type="component" value="Chromosome"/>
</dbReference>
<keyword evidence="3" id="KW-1185">Reference proteome</keyword>
<protein>
    <recommendedName>
        <fullName evidence="1">N-acetyltransferase domain-containing protein</fullName>
    </recommendedName>
</protein>
<evidence type="ECO:0000313" key="2">
    <source>
        <dbReference type="EMBL" id="ABU76447.1"/>
    </source>
</evidence>
<organism evidence="2 3">
    <name type="scientific">Cronobacter sakazakii (strain ATCC BAA-894)</name>
    <name type="common">Enterobacter sakazakii</name>
    <dbReference type="NCBI Taxonomy" id="290339"/>
    <lineage>
        <taxon>Bacteria</taxon>
        <taxon>Pseudomonadati</taxon>
        <taxon>Pseudomonadota</taxon>
        <taxon>Gammaproteobacteria</taxon>
        <taxon>Enterobacterales</taxon>
        <taxon>Enterobacteriaceae</taxon>
        <taxon>Cronobacter</taxon>
    </lineage>
</organism>